<keyword evidence="3" id="KW-0217">Developmental protein</keyword>
<sequence length="379" mass="42591">MTVAQLPLSTLPPGALRHAMRPAHCDILDINLQTEYSIKRKNKSFKILIGTYLFFNLSYLSDWSGRCHKQNNALNASLLLVRFMFEICKMFLSLELREPQGYEGGEPCPNLCPFEEPDWNLVIILDFKLHVFVSSINRVLRNLASQKEQAASVQNDSVYEKLRMFNGQAASGWWYPGLPAAPAAPIPAPLPPQLNRTPDEHKREFERTHYPDVFARERLAEKIGLPEARIQVWFSNRRAKWRREEKLRSQRRDAPAASPPAPPAPRLPLNGGFNSMYSPIPQPIATMGDTYRCNIGGSERAGANTVARARPRVQLLGQASLFGFPRLLMPENPNVQEAPSSGEPHNYTDSHLLSMNAINMTAGHELAGELQENNNNSVS</sequence>
<dbReference type="SMART" id="SM00389">
    <property type="entry name" value="HOX"/>
    <property type="match status" value="1"/>
</dbReference>
<keyword evidence="5 9" id="KW-0238">DNA-binding</keyword>
<keyword evidence="8 9" id="KW-0539">Nucleus</keyword>
<feature type="DNA-binding region" description="Homeobox" evidence="9">
    <location>
        <begin position="204"/>
        <end position="245"/>
    </location>
</feature>
<dbReference type="PROSITE" id="PS50071">
    <property type="entry name" value="HOMEOBOX_2"/>
    <property type="match status" value="1"/>
</dbReference>
<dbReference type="Proteomes" id="UP000037510">
    <property type="component" value="Unassembled WGS sequence"/>
</dbReference>
<evidence type="ECO:0000256" key="1">
    <source>
        <dbReference type="ARBA" id="ARBA00004123"/>
    </source>
</evidence>
<evidence type="ECO:0000259" key="12">
    <source>
        <dbReference type="PROSITE" id="PS50071"/>
    </source>
</evidence>
<dbReference type="GO" id="GO:0000981">
    <property type="term" value="F:DNA-binding transcription factor activity, RNA polymerase II-specific"/>
    <property type="evidence" value="ECO:0007669"/>
    <property type="project" value="InterPro"/>
</dbReference>
<dbReference type="InterPro" id="IPR009057">
    <property type="entry name" value="Homeodomain-like_sf"/>
</dbReference>
<evidence type="ECO:0000256" key="2">
    <source>
        <dbReference type="ARBA" id="ARBA00005733"/>
    </source>
</evidence>
<evidence type="ECO:0000256" key="3">
    <source>
        <dbReference type="ARBA" id="ARBA00022473"/>
    </source>
</evidence>
<comment type="subcellular location">
    <subcellularLocation>
        <location evidence="1 9 10">Nucleus</location>
    </subcellularLocation>
</comment>
<dbReference type="GO" id="GO:0005634">
    <property type="term" value="C:nucleus"/>
    <property type="evidence" value="ECO:0007669"/>
    <property type="project" value="UniProtKB-SubCell"/>
</dbReference>
<feature type="compositionally biased region" description="Pro residues" evidence="11">
    <location>
        <begin position="257"/>
        <end position="266"/>
    </location>
</feature>
<dbReference type="GO" id="GO:0000978">
    <property type="term" value="F:RNA polymerase II cis-regulatory region sequence-specific DNA binding"/>
    <property type="evidence" value="ECO:0007669"/>
    <property type="project" value="TreeGrafter"/>
</dbReference>
<organism evidence="13 14">
    <name type="scientific">Operophtera brumata</name>
    <name type="common">Winter moth</name>
    <name type="synonym">Phalaena brumata</name>
    <dbReference type="NCBI Taxonomy" id="104452"/>
    <lineage>
        <taxon>Eukaryota</taxon>
        <taxon>Metazoa</taxon>
        <taxon>Ecdysozoa</taxon>
        <taxon>Arthropoda</taxon>
        <taxon>Hexapoda</taxon>
        <taxon>Insecta</taxon>
        <taxon>Pterygota</taxon>
        <taxon>Neoptera</taxon>
        <taxon>Endopterygota</taxon>
        <taxon>Lepidoptera</taxon>
        <taxon>Glossata</taxon>
        <taxon>Ditrysia</taxon>
        <taxon>Geometroidea</taxon>
        <taxon>Geometridae</taxon>
        <taxon>Larentiinae</taxon>
        <taxon>Operophtera</taxon>
    </lineage>
</organism>
<proteinExistence type="inferred from homology"/>
<evidence type="ECO:0000256" key="6">
    <source>
        <dbReference type="ARBA" id="ARBA00023155"/>
    </source>
</evidence>
<keyword evidence="14" id="KW-1185">Reference proteome</keyword>
<keyword evidence="4" id="KW-0805">Transcription regulation</keyword>
<protein>
    <submittedName>
        <fullName evidence="13">Twin of eyeless</fullName>
    </submittedName>
</protein>
<keyword evidence="6 9" id="KW-0371">Homeobox</keyword>
<accession>A0A0L7LCU9</accession>
<evidence type="ECO:0000256" key="8">
    <source>
        <dbReference type="ARBA" id="ARBA00023242"/>
    </source>
</evidence>
<keyword evidence="7" id="KW-0804">Transcription</keyword>
<dbReference type="PROSITE" id="PS00027">
    <property type="entry name" value="HOMEOBOX_1"/>
    <property type="match status" value="1"/>
</dbReference>
<feature type="region of interest" description="Disordered" evidence="11">
    <location>
        <begin position="243"/>
        <end position="267"/>
    </location>
</feature>
<evidence type="ECO:0000313" key="13">
    <source>
        <dbReference type="EMBL" id="KOB73219.1"/>
    </source>
</evidence>
<dbReference type="SUPFAM" id="SSF46689">
    <property type="entry name" value="Homeodomain-like"/>
    <property type="match status" value="1"/>
</dbReference>
<dbReference type="PANTHER" id="PTHR45636">
    <property type="entry name" value="PAIRED BOX PROTEIN PAX-6-RELATED-RELATED"/>
    <property type="match status" value="1"/>
</dbReference>
<dbReference type="InterPro" id="IPR043565">
    <property type="entry name" value="PAX_fam"/>
</dbReference>
<evidence type="ECO:0000256" key="5">
    <source>
        <dbReference type="ARBA" id="ARBA00023125"/>
    </source>
</evidence>
<dbReference type="EMBL" id="JTDY01001662">
    <property type="protein sequence ID" value="KOB73219.1"/>
    <property type="molecule type" value="Genomic_DNA"/>
</dbReference>
<dbReference type="InterPro" id="IPR001356">
    <property type="entry name" value="HD"/>
</dbReference>
<dbReference type="AlphaFoldDB" id="A0A0L7LCU9"/>
<comment type="similarity">
    <text evidence="2">Belongs to the paired homeobox family.</text>
</comment>
<name>A0A0L7LCU9_OPEBR</name>
<comment type="caution">
    <text evidence="13">The sequence shown here is derived from an EMBL/GenBank/DDBJ whole genome shotgun (WGS) entry which is preliminary data.</text>
</comment>
<evidence type="ECO:0000256" key="9">
    <source>
        <dbReference type="PROSITE-ProRule" id="PRU00108"/>
    </source>
</evidence>
<dbReference type="Gene3D" id="1.10.10.60">
    <property type="entry name" value="Homeodomain-like"/>
    <property type="match status" value="1"/>
</dbReference>
<evidence type="ECO:0000256" key="4">
    <source>
        <dbReference type="ARBA" id="ARBA00023015"/>
    </source>
</evidence>
<dbReference type="STRING" id="104452.A0A0L7LCU9"/>
<feature type="domain" description="Homeobox" evidence="12">
    <location>
        <begin position="202"/>
        <end position="244"/>
    </location>
</feature>
<dbReference type="CDD" id="cd00086">
    <property type="entry name" value="homeodomain"/>
    <property type="match status" value="1"/>
</dbReference>
<dbReference type="PANTHER" id="PTHR45636:SF41">
    <property type="entry name" value="PAIRED BOX PROTEIN PAX-6-RELATED"/>
    <property type="match status" value="1"/>
</dbReference>
<dbReference type="FunFam" id="1.10.10.60:FF:000679">
    <property type="entry name" value="Homeobox protein aristaless"/>
    <property type="match status" value="1"/>
</dbReference>
<evidence type="ECO:0000256" key="11">
    <source>
        <dbReference type="SAM" id="MobiDB-lite"/>
    </source>
</evidence>
<evidence type="ECO:0000256" key="7">
    <source>
        <dbReference type="ARBA" id="ARBA00023163"/>
    </source>
</evidence>
<dbReference type="InterPro" id="IPR017970">
    <property type="entry name" value="Homeobox_CS"/>
</dbReference>
<evidence type="ECO:0000313" key="14">
    <source>
        <dbReference type="Proteomes" id="UP000037510"/>
    </source>
</evidence>
<feature type="compositionally biased region" description="Basic and acidic residues" evidence="11">
    <location>
        <begin position="243"/>
        <end position="254"/>
    </location>
</feature>
<reference evidence="13 14" key="1">
    <citation type="journal article" date="2015" name="Genome Biol. Evol.">
        <title>The genome of winter moth (Operophtera brumata) provides a genomic perspective on sexual dimorphism and phenology.</title>
        <authorList>
            <person name="Derks M.F."/>
            <person name="Smit S."/>
            <person name="Salis L."/>
            <person name="Schijlen E."/>
            <person name="Bossers A."/>
            <person name="Mateman C."/>
            <person name="Pijl A.S."/>
            <person name="de Ridder D."/>
            <person name="Groenen M.A."/>
            <person name="Visser M.E."/>
            <person name="Megens H.J."/>
        </authorList>
    </citation>
    <scope>NUCLEOTIDE SEQUENCE [LARGE SCALE GENOMIC DNA]</scope>
    <source>
        <strain evidence="13">WM2013NL</strain>
        <tissue evidence="13">Head and thorax</tissue>
    </source>
</reference>
<evidence type="ECO:0000256" key="10">
    <source>
        <dbReference type="RuleBase" id="RU000682"/>
    </source>
</evidence>
<dbReference type="Pfam" id="PF00046">
    <property type="entry name" value="Homeodomain"/>
    <property type="match status" value="1"/>
</dbReference>
<gene>
    <name evidence="13" type="ORF">OBRU01_11070</name>
</gene>